<evidence type="ECO:0000256" key="2">
    <source>
        <dbReference type="ARBA" id="ARBA00022448"/>
    </source>
</evidence>
<dbReference type="VEuPathDB" id="FungiDB:KRP22_7361"/>
<dbReference type="PRINTS" id="PR00762">
    <property type="entry name" value="CLCHANNEL"/>
</dbReference>
<dbReference type="HOGENOM" id="CLU_006904_0_1_1"/>
<keyword evidence="6" id="KW-0406">Ion transport</keyword>
<evidence type="ECO:0000313" key="10">
    <source>
        <dbReference type="EnsemblProtists" id="Phyra84623"/>
    </source>
</evidence>
<dbReference type="eggNOG" id="KOG0476">
    <property type="taxonomic scope" value="Eukaryota"/>
</dbReference>
<dbReference type="GO" id="GO:0005247">
    <property type="term" value="F:voltage-gated chloride channel activity"/>
    <property type="evidence" value="ECO:0000318"/>
    <property type="project" value="GO_Central"/>
</dbReference>
<keyword evidence="8" id="KW-0868">Chloride</keyword>
<feature type="transmembrane region" description="Helical" evidence="9">
    <location>
        <begin position="294"/>
        <end position="315"/>
    </location>
</feature>
<evidence type="ECO:0000256" key="7">
    <source>
        <dbReference type="ARBA" id="ARBA00023136"/>
    </source>
</evidence>
<name>H3H2K7_PHYRM</name>
<reference evidence="10" key="2">
    <citation type="submission" date="2015-06" db="UniProtKB">
        <authorList>
            <consortium name="EnsemblProtists"/>
        </authorList>
    </citation>
    <scope>IDENTIFICATION</scope>
    <source>
        <strain evidence="10">Pr102</strain>
    </source>
</reference>
<feature type="transmembrane region" description="Helical" evidence="9">
    <location>
        <begin position="344"/>
        <end position="362"/>
    </location>
</feature>
<feature type="transmembrane region" description="Helical" evidence="9">
    <location>
        <begin position="194"/>
        <end position="221"/>
    </location>
</feature>
<keyword evidence="3 9" id="KW-0812">Transmembrane</keyword>
<proteinExistence type="predicted"/>
<evidence type="ECO:0008006" key="12">
    <source>
        <dbReference type="Google" id="ProtNLM"/>
    </source>
</evidence>
<dbReference type="GO" id="GO:0006821">
    <property type="term" value="P:chloride transport"/>
    <property type="evidence" value="ECO:0000318"/>
    <property type="project" value="GO_Central"/>
</dbReference>
<accession>H3H2K7</accession>
<evidence type="ECO:0000256" key="6">
    <source>
        <dbReference type="ARBA" id="ARBA00023065"/>
    </source>
</evidence>
<evidence type="ECO:0000313" key="11">
    <source>
        <dbReference type="Proteomes" id="UP000005238"/>
    </source>
</evidence>
<protein>
    <recommendedName>
        <fullName evidence="12">Chloride channel protein</fullName>
    </recommendedName>
</protein>
<keyword evidence="11" id="KW-1185">Reference proteome</keyword>
<dbReference type="InParanoid" id="H3H2K7"/>
<evidence type="ECO:0000256" key="9">
    <source>
        <dbReference type="SAM" id="Phobius"/>
    </source>
</evidence>
<feature type="transmembrane region" description="Helical" evidence="9">
    <location>
        <begin position="99"/>
        <end position="119"/>
    </location>
</feature>
<dbReference type="Gene3D" id="1.10.3080.10">
    <property type="entry name" value="Clc chloride channel"/>
    <property type="match status" value="1"/>
</dbReference>
<dbReference type="InterPro" id="IPR014743">
    <property type="entry name" value="Cl-channel_core"/>
</dbReference>
<dbReference type="GO" id="GO:0016020">
    <property type="term" value="C:membrane"/>
    <property type="evidence" value="ECO:0007669"/>
    <property type="project" value="UniProtKB-SubCell"/>
</dbReference>
<feature type="transmembrane region" description="Helical" evidence="9">
    <location>
        <begin position="461"/>
        <end position="486"/>
    </location>
</feature>
<dbReference type="InterPro" id="IPR001807">
    <property type="entry name" value="ClC"/>
</dbReference>
<feature type="transmembrane region" description="Helical" evidence="9">
    <location>
        <begin position="152"/>
        <end position="174"/>
    </location>
</feature>
<dbReference type="InterPro" id="IPR050970">
    <property type="entry name" value="Cl_channel_volt-gated"/>
</dbReference>
<dbReference type="EnsemblProtists" id="Phyra84623">
    <property type="protein sequence ID" value="Phyra84623"/>
    <property type="gene ID" value="Phyra84623"/>
</dbReference>
<reference evidence="11" key="1">
    <citation type="journal article" date="2006" name="Science">
        <title>Phytophthora genome sequences uncover evolutionary origins and mechanisms of pathogenesis.</title>
        <authorList>
            <person name="Tyler B.M."/>
            <person name="Tripathy S."/>
            <person name="Zhang X."/>
            <person name="Dehal P."/>
            <person name="Jiang R.H."/>
            <person name="Aerts A."/>
            <person name="Arredondo F.D."/>
            <person name="Baxter L."/>
            <person name="Bensasson D."/>
            <person name="Beynon J.L."/>
            <person name="Chapman J."/>
            <person name="Damasceno C.M."/>
            <person name="Dorrance A.E."/>
            <person name="Dou D."/>
            <person name="Dickerman A.W."/>
            <person name="Dubchak I.L."/>
            <person name="Garbelotto M."/>
            <person name="Gijzen M."/>
            <person name="Gordon S.G."/>
            <person name="Govers F."/>
            <person name="Grunwald N.J."/>
            <person name="Huang W."/>
            <person name="Ivors K.L."/>
            <person name="Jones R.W."/>
            <person name="Kamoun S."/>
            <person name="Krampis K."/>
            <person name="Lamour K.H."/>
            <person name="Lee M.K."/>
            <person name="McDonald W.H."/>
            <person name="Medina M."/>
            <person name="Meijer H.J."/>
            <person name="Nordberg E.K."/>
            <person name="Maclean D.J."/>
            <person name="Ospina-Giraldo M.D."/>
            <person name="Morris P.F."/>
            <person name="Phuntumart V."/>
            <person name="Putnam N.H."/>
            <person name="Rash S."/>
            <person name="Rose J.K."/>
            <person name="Sakihama Y."/>
            <person name="Salamov A.A."/>
            <person name="Savidor A."/>
            <person name="Scheuring C.F."/>
            <person name="Smith B.M."/>
            <person name="Sobral B.W."/>
            <person name="Terry A."/>
            <person name="Torto-Alalibo T.A."/>
            <person name="Win J."/>
            <person name="Xu Z."/>
            <person name="Zhang H."/>
            <person name="Grigoriev I.V."/>
            <person name="Rokhsar D.S."/>
            <person name="Boore J.L."/>
        </authorList>
    </citation>
    <scope>NUCLEOTIDE SEQUENCE [LARGE SCALE GENOMIC DNA]</scope>
    <source>
        <strain evidence="11">Pr102</strain>
    </source>
</reference>
<dbReference type="Proteomes" id="UP000005238">
    <property type="component" value="Unassembled WGS sequence"/>
</dbReference>
<sequence>MLMVSAANGLGDQLLPAHKRRTGRIASLHEFQQRAESYHLEDNGSIGDYLVDVDARSEDADFLDAFRKYAAQRSMSSGSLFGGERERAKNKQKFYRRQLKAVSFLVLLGVIGGPLNYGIRSVCQELLDLRDTMVGQTTSEPARYCIWTGHTVVFSLVGLLITRIAPVAAGNTWWASTSVREWMKAILTGIDPRLYLPGYFDFATLVVKVLGLICSVGAGLVVGTEGAYVHIMSIVTHHLLRSPLYCGFSSHLNGRIQLLAAACAVGVSSLFSSPIGGVLFSMEVTATYYLMSNYVKAFVSAVSGAVMLRLTLVLAKSTSKQATTAILATSFGESPFSIWEIPLYMLLGAVLGLLCTAMIKLLRVVAETRRDLRKSSRTWKKVLVEWIDPVAVAVLCGTLTYVPGEFAHSTTIYTLSTLFTEADLPDSWYKLSKFYTLSVLPAIFMFLLPVCISVKMPTGVWVPTFIGGAAFGRLFGEALSTVFPSIGATPGAYALAGAAAFGGAATRAVSVAVITLEITGEMSLILPIFCAVLSAMATSNLSKERSVYDTMLVVSGTPFLPIMDFEPDACAGDIVEVFTVYVTKKTTVAKLLLALHRLPNQNIPVVQDDKSMVLLGVVSSTHLKTFVRAYYLANDLNGAEQDLGEEPKSSSSGFSWATMVDGIRSNRNGGLNGQMSVDETYSALTSAANPLEGSGPVPFLMDDEKMLTLLSEGWSAFKRAKLNDTVKITDSNACIIQPVGMTISSSTSLGDLHVVFTMLRCDHCFVCNRGSLEGVVTMKGLLHSGKSFCNSS</sequence>
<comment type="subcellular location">
    <subcellularLocation>
        <location evidence="1">Membrane</location>
        <topology evidence="1">Multi-pass membrane protein</topology>
    </subcellularLocation>
</comment>
<dbReference type="VEuPathDB" id="FungiDB:KRP23_2776"/>
<evidence type="ECO:0000256" key="8">
    <source>
        <dbReference type="ARBA" id="ARBA00023214"/>
    </source>
</evidence>
<dbReference type="PANTHER" id="PTHR45720:SF10">
    <property type="entry name" value="CHLORIDE CHANNEL PROTEIN 2"/>
    <property type="match status" value="1"/>
</dbReference>
<keyword evidence="2" id="KW-0813">Transport</keyword>
<dbReference type="EMBL" id="DS566115">
    <property type="status" value="NOT_ANNOTATED_CDS"/>
    <property type="molecule type" value="Genomic_DNA"/>
</dbReference>
<evidence type="ECO:0000256" key="4">
    <source>
        <dbReference type="ARBA" id="ARBA00022737"/>
    </source>
</evidence>
<organism evidence="10 11">
    <name type="scientific">Phytophthora ramorum</name>
    <name type="common">Sudden oak death agent</name>
    <dbReference type="NCBI Taxonomy" id="164328"/>
    <lineage>
        <taxon>Eukaryota</taxon>
        <taxon>Sar</taxon>
        <taxon>Stramenopiles</taxon>
        <taxon>Oomycota</taxon>
        <taxon>Peronosporomycetes</taxon>
        <taxon>Peronosporales</taxon>
        <taxon>Peronosporaceae</taxon>
        <taxon>Phytophthora</taxon>
    </lineage>
</organism>
<dbReference type="PANTHER" id="PTHR45720">
    <property type="entry name" value="CHLORIDE CHANNEL PROTEIN 2"/>
    <property type="match status" value="1"/>
</dbReference>
<evidence type="ECO:0000256" key="1">
    <source>
        <dbReference type="ARBA" id="ARBA00004141"/>
    </source>
</evidence>
<evidence type="ECO:0000256" key="5">
    <source>
        <dbReference type="ARBA" id="ARBA00022989"/>
    </source>
</evidence>
<keyword evidence="5 9" id="KW-1133">Transmembrane helix</keyword>
<feature type="transmembrane region" description="Helical" evidence="9">
    <location>
        <begin position="434"/>
        <end position="454"/>
    </location>
</feature>
<dbReference type="Gene3D" id="3.10.580.10">
    <property type="entry name" value="CBS-domain"/>
    <property type="match status" value="1"/>
</dbReference>
<dbReference type="SUPFAM" id="SSF54631">
    <property type="entry name" value="CBS-domain pair"/>
    <property type="match status" value="1"/>
</dbReference>
<dbReference type="InterPro" id="IPR046342">
    <property type="entry name" value="CBS_dom_sf"/>
</dbReference>
<evidence type="ECO:0000256" key="3">
    <source>
        <dbReference type="ARBA" id="ARBA00022692"/>
    </source>
</evidence>
<dbReference type="SUPFAM" id="SSF81340">
    <property type="entry name" value="Clc chloride channel"/>
    <property type="match status" value="1"/>
</dbReference>
<dbReference type="Pfam" id="PF00654">
    <property type="entry name" value="Voltage_CLC"/>
    <property type="match status" value="1"/>
</dbReference>
<dbReference type="OMA" id="HGFKMEN"/>
<feature type="transmembrane region" description="Helical" evidence="9">
    <location>
        <begin position="258"/>
        <end position="282"/>
    </location>
</feature>
<feature type="transmembrane region" description="Helical" evidence="9">
    <location>
        <begin position="383"/>
        <end position="402"/>
    </location>
</feature>
<dbReference type="AlphaFoldDB" id="H3H2K7"/>
<keyword evidence="7 9" id="KW-0472">Membrane</keyword>
<keyword evidence="4" id="KW-0677">Repeat</keyword>